<gene>
    <name evidence="2" type="ORF">CC78DRAFT_536690</name>
</gene>
<dbReference type="OrthoDB" id="428854at2759"/>
<sequence>MSGNPFRIPQFQKQTAAPAPAPNVSFIDTDSNAAEYPAHDVDSERTSSVPLTKTKKSVRIKSPTTSLHSAFDDVNDALSQRVSRGKHSGSPPPPPPAASSETLRDQAAQLPFDEDSSHGDHAYRTQDTIGSSRMNSEMREGIQSLSGIPANPFARTLATIEPQEKGSGEFADTARHNKDRSTSDKLGLGPAKALDVEGFKRLLMTGISSSPSNPGGSQQPTAAPNPAAPSVFESSSSTDTSSISRQSIFEPVQEPHIETPRTSYEMALSDDDERAGLVGEGKKGEKKKAPPPAPKHRHGKLVTSRTPQTVSFSDFTASTSPQTTQTMPPTSSRPRTDSDLNKPLPPPPALSPPAHITSQDKSLDGPPALETKSSESSGQSDAPPQKKQPPPVPLARRQSQLRSSTIGNRSRSNSSLTMSSQHSAEFPIWSPGPTHETASQFQSIKSPPPPPPTRRHGASITASSANSSTTELPSISTPRRANVSTPNLPASRRTVVSSPPPSPAPGPGLTRTSSTRSAQNPRSIPNESASMPPPPPPPRRRQSGRRSLDTDRLSHPLSLSLYEPRRASLENKRNSLEAIRRTSVASESSLRHEYSPAIENEQALYSPKEELTEEPRALEPAQSTTSNSSNILDDMERFQREIDELREKYKQAG</sequence>
<feature type="region of interest" description="Disordered" evidence="1">
    <location>
        <begin position="205"/>
        <end position="653"/>
    </location>
</feature>
<feature type="compositionally biased region" description="Basic and acidic residues" evidence="1">
    <location>
        <begin position="607"/>
        <end position="617"/>
    </location>
</feature>
<name>A0A9P4K267_9PLEO</name>
<feature type="compositionally biased region" description="Basic and acidic residues" evidence="1">
    <location>
        <begin position="563"/>
        <end position="580"/>
    </location>
</feature>
<protein>
    <submittedName>
        <fullName evidence="2">Uncharacterized protein</fullName>
    </submittedName>
</protein>
<organism evidence="2 3">
    <name type="scientific">Lojkania enalia</name>
    <dbReference type="NCBI Taxonomy" id="147567"/>
    <lineage>
        <taxon>Eukaryota</taxon>
        <taxon>Fungi</taxon>
        <taxon>Dikarya</taxon>
        <taxon>Ascomycota</taxon>
        <taxon>Pezizomycotina</taxon>
        <taxon>Dothideomycetes</taxon>
        <taxon>Pleosporomycetidae</taxon>
        <taxon>Pleosporales</taxon>
        <taxon>Pleosporales incertae sedis</taxon>
        <taxon>Lojkania</taxon>
    </lineage>
</organism>
<feature type="compositionally biased region" description="Basic and acidic residues" evidence="1">
    <location>
        <begin position="115"/>
        <end position="124"/>
    </location>
</feature>
<feature type="compositionally biased region" description="Basic and acidic residues" evidence="1">
    <location>
        <begin position="634"/>
        <end position="653"/>
    </location>
</feature>
<feature type="compositionally biased region" description="Polar residues" evidence="1">
    <location>
        <begin position="125"/>
        <end position="135"/>
    </location>
</feature>
<feature type="compositionally biased region" description="Low complexity" evidence="1">
    <location>
        <begin position="318"/>
        <end position="333"/>
    </location>
</feature>
<feature type="compositionally biased region" description="Polar residues" evidence="1">
    <location>
        <begin position="436"/>
        <end position="445"/>
    </location>
</feature>
<dbReference type="AlphaFoldDB" id="A0A9P4K267"/>
<comment type="caution">
    <text evidence="2">The sequence shown here is derived from an EMBL/GenBank/DDBJ whole genome shotgun (WGS) entry which is preliminary data.</text>
</comment>
<evidence type="ECO:0000313" key="3">
    <source>
        <dbReference type="Proteomes" id="UP000800093"/>
    </source>
</evidence>
<feature type="compositionally biased region" description="Polar residues" evidence="1">
    <location>
        <begin position="397"/>
        <end position="407"/>
    </location>
</feature>
<feature type="compositionally biased region" description="Polar residues" evidence="1">
    <location>
        <begin position="510"/>
        <end position="529"/>
    </location>
</feature>
<evidence type="ECO:0000256" key="1">
    <source>
        <dbReference type="SAM" id="MobiDB-lite"/>
    </source>
</evidence>
<reference evidence="3" key="1">
    <citation type="journal article" date="2020" name="Stud. Mycol.">
        <title>101 Dothideomycetes genomes: A test case for predicting lifestyles and emergence of pathogens.</title>
        <authorList>
            <person name="Haridas S."/>
            <person name="Albert R."/>
            <person name="Binder M."/>
            <person name="Bloem J."/>
            <person name="LaButti K."/>
            <person name="Salamov A."/>
            <person name="Andreopoulos B."/>
            <person name="Baker S."/>
            <person name="Barry K."/>
            <person name="Bills G."/>
            <person name="Bluhm B."/>
            <person name="Cannon C."/>
            <person name="Castanera R."/>
            <person name="Culley D."/>
            <person name="Daum C."/>
            <person name="Ezra D."/>
            <person name="Gonzalez J."/>
            <person name="Henrissat B."/>
            <person name="Kuo A."/>
            <person name="Liang C."/>
            <person name="Lipzen A."/>
            <person name="Lutzoni F."/>
            <person name="Magnuson J."/>
            <person name="Mondo S."/>
            <person name="Nolan M."/>
            <person name="Ohm R."/>
            <person name="Pangilinan J."/>
            <person name="Park H.-J."/>
            <person name="Ramirez L."/>
            <person name="Alfaro M."/>
            <person name="Sun H."/>
            <person name="Tritt A."/>
            <person name="Yoshinaga Y."/>
            <person name="Zwiers L.-H."/>
            <person name="Turgeon B."/>
            <person name="Goodwin S."/>
            <person name="Spatafora J."/>
            <person name="Crous P."/>
            <person name="Grigoriev I."/>
        </authorList>
    </citation>
    <scope>NUCLEOTIDE SEQUENCE [LARGE SCALE GENOMIC DNA]</scope>
    <source>
        <strain evidence="3">CBS 304.66</strain>
    </source>
</reference>
<feature type="compositionally biased region" description="Polar residues" evidence="1">
    <location>
        <begin position="621"/>
        <end position="631"/>
    </location>
</feature>
<dbReference type="Proteomes" id="UP000800093">
    <property type="component" value="Unassembled WGS sequence"/>
</dbReference>
<accession>A0A9P4K267</accession>
<proteinExistence type="predicted"/>
<feature type="compositionally biased region" description="Low complexity" evidence="1">
    <location>
        <begin position="458"/>
        <end position="470"/>
    </location>
</feature>
<evidence type="ECO:0000313" key="2">
    <source>
        <dbReference type="EMBL" id="KAF2259952.1"/>
    </source>
</evidence>
<feature type="region of interest" description="Disordered" evidence="1">
    <location>
        <begin position="1"/>
        <end position="191"/>
    </location>
</feature>
<keyword evidence="3" id="KW-1185">Reference proteome</keyword>
<feature type="compositionally biased region" description="Polar residues" evidence="1">
    <location>
        <begin position="303"/>
        <end position="317"/>
    </location>
</feature>
<feature type="compositionally biased region" description="Polar residues" evidence="1">
    <location>
        <begin position="471"/>
        <end position="488"/>
    </location>
</feature>
<feature type="compositionally biased region" description="Low complexity" evidence="1">
    <location>
        <begin position="208"/>
        <end position="247"/>
    </location>
</feature>
<dbReference type="EMBL" id="ML986692">
    <property type="protein sequence ID" value="KAF2259952.1"/>
    <property type="molecule type" value="Genomic_DNA"/>
</dbReference>
<feature type="compositionally biased region" description="Basic and acidic residues" evidence="1">
    <location>
        <begin position="162"/>
        <end position="183"/>
    </location>
</feature>